<evidence type="ECO:0000259" key="2">
    <source>
        <dbReference type="Pfam" id="PF00975"/>
    </source>
</evidence>
<evidence type="ECO:0000313" key="4">
    <source>
        <dbReference type="Proteomes" id="UP000600080"/>
    </source>
</evidence>
<protein>
    <submittedName>
        <fullName evidence="3">Thioesterase</fullName>
    </submittedName>
</protein>
<keyword evidence="4" id="KW-1185">Reference proteome</keyword>
<reference evidence="4" key="1">
    <citation type="journal article" date="2019" name="Int. J. Syst. Evol. Microbiol.">
        <title>The Global Catalogue of Microorganisms (GCM) 10K type strain sequencing project: providing services to taxonomists for standard genome sequencing and annotation.</title>
        <authorList>
            <consortium name="The Broad Institute Genomics Platform"/>
            <consortium name="The Broad Institute Genome Sequencing Center for Infectious Disease"/>
            <person name="Wu L."/>
            <person name="Ma J."/>
        </authorList>
    </citation>
    <scope>NUCLEOTIDE SEQUENCE [LARGE SCALE GENOMIC DNA]</scope>
    <source>
        <strain evidence="4">CGMCC 4.7323</strain>
    </source>
</reference>
<dbReference type="Gene3D" id="3.40.50.1820">
    <property type="entry name" value="alpha/beta hydrolase"/>
    <property type="match status" value="1"/>
</dbReference>
<comment type="similarity">
    <text evidence="1">Belongs to the thioesterase family.</text>
</comment>
<dbReference type="InterPro" id="IPR012223">
    <property type="entry name" value="TEII"/>
</dbReference>
<feature type="domain" description="Thioesterase" evidence="2">
    <location>
        <begin position="34"/>
        <end position="256"/>
    </location>
</feature>
<dbReference type="PANTHER" id="PTHR11487">
    <property type="entry name" value="THIOESTERASE"/>
    <property type="match status" value="1"/>
</dbReference>
<proteinExistence type="inferred from homology"/>
<dbReference type="EMBL" id="BMND01000010">
    <property type="protein sequence ID" value="GGN45338.1"/>
    <property type="molecule type" value="Genomic_DNA"/>
</dbReference>
<dbReference type="Proteomes" id="UP000600080">
    <property type="component" value="Unassembled WGS sequence"/>
</dbReference>
<evidence type="ECO:0000313" key="3">
    <source>
        <dbReference type="EMBL" id="GGN45338.1"/>
    </source>
</evidence>
<dbReference type="RefSeq" id="WP_189098029.1">
    <property type="nucleotide sequence ID" value="NZ_BMND01000010.1"/>
</dbReference>
<dbReference type="SUPFAM" id="SSF53474">
    <property type="entry name" value="alpha/beta-Hydrolases"/>
    <property type="match status" value="1"/>
</dbReference>
<sequence>MGVGGTHGSTTVPAAASAVPERVVLAARPQASLRLYALPPAGAGPECYLRWAPLLPPWVELCSVALPGRGTRAGEPSLTDPAYLSARLAAVLDDWTDPRPYAVFGHSAGALLGYEAIRHLRRTHGRPPALLAVSSLSAPHLDAYTADLPPRLTAGLAGLDELVGPIPEQLLADARLMAAACTPLLADLLLLLHYRHHPEPPLPVPLVLYGGEHDPVTGPRQLQAWNDLVTTPADVHLFPGGHNYPQTAAKELVGHLTGVLGTVARRPVATA</sequence>
<name>A0ABQ2JHP4_9ACTN</name>
<dbReference type="InterPro" id="IPR001031">
    <property type="entry name" value="Thioesterase"/>
</dbReference>
<dbReference type="GeneID" id="301548649"/>
<dbReference type="Pfam" id="PF00975">
    <property type="entry name" value="Thioesterase"/>
    <property type="match status" value="1"/>
</dbReference>
<evidence type="ECO:0000256" key="1">
    <source>
        <dbReference type="ARBA" id="ARBA00007169"/>
    </source>
</evidence>
<dbReference type="PANTHER" id="PTHR11487:SF0">
    <property type="entry name" value="S-ACYL FATTY ACID SYNTHASE THIOESTERASE, MEDIUM CHAIN"/>
    <property type="match status" value="1"/>
</dbReference>
<gene>
    <name evidence="3" type="ORF">GCM10012285_28880</name>
</gene>
<organism evidence="3 4">
    <name type="scientific">Streptomyces kronopolitis</name>
    <dbReference type="NCBI Taxonomy" id="1612435"/>
    <lineage>
        <taxon>Bacteria</taxon>
        <taxon>Bacillati</taxon>
        <taxon>Actinomycetota</taxon>
        <taxon>Actinomycetes</taxon>
        <taxon>Kitasatosporales</taxon>
        <taxon>Streptomycetaceae</taxon>
        <taxon>Streptomyces</taxon>
    </lineage>
</organism>
<dbReference type="InterPro" id="IPR029058">
    <property type="entry name" value="AB_hydrolase_fold"/>
</dbReference>
<accession>A0ABQ2JHP4</accession>
<comment type="caution">
    <text evidence="3">The sequence shown here is derived from an EMBL/GenBank/DDBJ whole genome shotgun (WGS) entry which is preliminary data.</text>
</comment>